<evidence type="ECO:0000256" key="4">
    <source>
        <dbReference type="ARBA" id="ARBA00022475"/>
    </source>
</evidence>
<evidence type="ECO:0000256" key="1">
    <source>
        <dbReference type="ARBA" id="ARBA00004651"/>
    </source>
</evidence>
<dbReference type="PANTHER" id="PTHR30413">
    <property type="entry name" value="INNER MEMBRANE TRANSPORT PERMEASE"/>
    <property type="match status" value="1"/>
</dbReference>
<dbReference type="PANTHER" id="PTHR30413:SF10">
    <property type="entry name" value="CAPSULE POLYSACCHARIDE EXPORT INNER-MEMBRANE PROTEIN CTRC"/>
    <property type="match status" value="1"/>
</dbReference>
<reference evidence="11 12" key="1">
    <citation type="submission" date="2023-12" db="EMBL/GenBank/DDBJ databases">
        <title>Gut-associated functions are favored during microbiome assembly across C. elegans life.</title>
        <authorList>
            <person name="Zimmermann J."/>
        </authorList>
    </citation>
    <scope>NUCLEOTIDE SEQUENCE [LARGE SCALE GENOMIC DNA]</scope>
    <source>
        <strain evidence="11 12">MYb71</strain>
    </source>
</reference>
<dbReference type="InterPro" id="IPR047817">
    <property type="entry name" value="ABC2_TM_bact-type"/>
</dbReference>
<comment type="similarity">
    <text evidence="2 9">Belongs to the ABC-2 integral membrane protein family.</text>
</comment>
<feature type="transmembrane region" description="Helical" evidence="9">
    <location>
        <begin position="59"/>
        <end position="82"/>
    </location>
</feature>
<name>A0ABU8P8V1_9HYPH</name>
<dbReference type="Pfam" id="PF01061">
    <property type="entry name" value="ABC2_membrane"/>
    <property type="match status" value="1"/>
</dbReference>
<keyword evidence="8 9" id="KW-0472">Membrane</keyword>
<keyword evidence="7" id="KW-0625">Polysaccharide transport</keyword>
<evidence type="ECO:0000256" key="9">
    <source>
        <dbReference type="RuleBase" id="RU361157"/>
    </source>
</evidence>
<dbReference type="PROSITE" id="PS51012">
    <property type="entry name" value="ABC_TM2"/>
    <property type="match status" value="1"/>
</dbReference>
<sequence>MSTKLLNVDGFGAVATAEPTKGVAVAVRDIGEAFSKYRLALIFGWQDVAQRYRRSRVGAFWLTLNMAVFIGALGLIFGTLFQTDMRDFLPHLCAGIIMWGFISTSLSDGCTAFSSSDGIILQVKMPLFTHIMRALWRNIIIFLHNIVIFPILILILGRGVNYNILLAVPGFILVSINLAWMMLILAVLCARFRDMTQVVANVLQILLYATPIMWMVKTLPDHVSQALVYWNPFYHFIQLVRAPLFGESPTWVSWCAVAGIAIVGWAVAIAFFGKYRSRVAYWL</sequence>
<keyword evidence="5 9" id="KW-0812">Transmembrane</keyword>
<keyword evidence="7" id="KW-0762">Sugar transport</keyword>
<feature type="transmembrane region" description="Helical" evidence="9">
    <location>
        <begin position="162"/>
        <end position="186"/>
    </location>
</feature>
<protein>
    <recommendedName>
        <fullName evidence="9">Transport permease protein</fullName>
    </recommendedName>
</protein>
<feature type="transmembrane region" description="Helical" evidence="9">
    <location>
        <begin position="251"/>
        <end position="273"/>
    </location>
</feature>
<dbReference type="Proteomes" id="UP001375812">
    <property type="component" value="Unassembled WGS sequence"/>
</dbReference>
<evidence type="ECO:0000313" key="11">
    <source>
        <dbReference type="EMBL" id="MEJ5018687.1"/>
    </source>
</evidence>
<feature type="transmembrane region" description="Helical" evidence="9">
    <location>
        <begin position="134"/>
        <end position="156"/>
    </location>
</feature>
<proteinExistence type="inferred from homology"/>
<evidence type="ECO:0000259" key="10">
    <source>
        <dbReference type="PROSITE" id="PS51012"/>
    </source>
</evidence>
<gene>
    <name evidence="11" type="ORF">WH297_02875</name>
</gene>
<evidence type="ECO:0000256" key="6">
    <source>
        <dbReference type="ARBA" id="ARBA00022989"/>
    </source>
</evidence>
<feature type="domain" description="ABC transmembrane type-2" evidence="10">
    <location>
        <begin position="57"/>
        <end position="275"/>
    </location>
</feature>
<dbReference type="InterPro" id="IPR013525">
    <property type="entry name" value="ABC2_TM"/>
</dbReference>
<evidence type="ECO:0000313" key="12">
    <source>
        <dbReference type="Proteomes" id="UP001375812"/>
    </source>
</evidence>
<evidence type="ECO:0000256" key="8">
    <source>
        <dbReference type="ARBA" id="ARBA00023136"/>
    </source>
</evidence>
<organism evidence="11 12">
    <name type="scientific">Ochrobactrum vermis</name>
    <dbReference type="NCBI Taxonomy" id="1827297"/>
    <lineage>
        <taxon>Bacteria</taxon>
        <taxon>Pseudomonadati</taxon>
        <taxon>Pseudomonadota</taxon>
        <taxon>Alphaproteobacteria</taxon>
        <taxon>Hyphomicrobiales</taxon>
        <taxon>Brucellaceae</taxon>
        <taxon>Brucella/Ochrobactrum group</taxon>
        <taxon>Ochrobactrum</taxon>
    </lineage>
</organism>
<keyword evidence="12" id="KW-1185">Reference proteome</keyword>
<dbReference type="RefSeq" id="WP_105541255.1">
    <property type="nucleotide sequence ID" value="NZ_JBBGZH010000001.1"/>
</dbReference>
<dbReference type="EMBL" id="JBBGZH010000001">
    <property type="protein sequence ID" value="MEJ5018687.1"/>
    <property type="molecule type" value="Genomic_DNA"/>
</dbReference>
<evidence type="ECO:0000256" key="7">
    <source>
        <dbReference type="ARBA" id="ARBA00023047"/>
    </source>
</evidence>
<keyword evidence="3 9" id="KW-0813">Transport</keyword>
<evidence type="ECO:0000256" key="5">
    <source>
        <dbReference type="ARBA" id="ARBA00022692"/>
    </source>
</evidence>
<comment type="subcellular location">
    <subcellularLocation>
        <location evidence="9">Cell inner membrane</location>
        <topology evidence="9">Multi-pass membrane protein</topology>
    </subcellularLocation>
    <subcellularLocation>
        <location evidence="1">Cell membrane</location>
        <topology evidence="1">Multi-pass membrane protein</topology>
    </subcellularLocation>
</comment>
<evidence type="ECO:0000256" key="2">
    <source>
        <dbReference type="ARBA" id="ARBA00007783"/>
    </source>
</evidence>
<evidence type="ECO:0000256" key="3">
    <source>
        <dbReference type="ARBA" id="ARBA00022448"/>
    </source>
</evidence>
<accession>A0ABU8P8V1</accession>
<feature type="transmembrane region" description="Helical" evidence="9">
    <location>
        <begin position="88"/>
        <end position="113"/>
    </location>
</feature>
<keyword evidence="4 9" id="KW-1003">Cell membrane</keyword>
<feature type="transmembrane region" description="Helical" evidence="9">
    <location>
        <begin position="198"/>
        <end position="216"/>
    </location>
</feature>
<comment type="caution">
    <text evidence="11">The sequence shown here is derived from an EMBL/GenBank/DDBJ whole genome shotgun (WGS) entry which is preliminary data.</text>
</comment>
<keyword evidence="6 9" id="KW-1133">Transmembrane helix</keyword>